<name>A0A813VAH4_9BILA</name>
<evidence type="ECO:0000256" key="2">
    <source>
        <dbReference type="ARBA" id="ARBA00022527"/>
    </source>
</evidence>
<dbReference type="FunFam" id="1.10.510.10:FF:000275">
    <property type="entry name" value="SRSF protein kinase 2 isoform X3"/>
    <property type="match status" value="1"/>
</dbReference>
<evidence type="ECO:0000256" key="5">
    <source>
        <dbReference type="ARBA" id="ARBA00022777"/>
    </source>
</evidence>
<evidence type="ECO:0000256" key="3">
    <source>
        <dbReference type="ARBA" id="ARBA00022679"/>
    </source>
</evidence>
<dbReference type="InterPro" id="IPR000719">
    <property type="entry name" value="Prot_kinase_dom"/>
</dbReference>
<dbReference type="Gene3D" id="3.30.200.20">
    <property type="entry name" value="Phosphorylase Kinase, domain 1"/>
    <property type="match status" value="1"/>
</dbReference>
<feature type="region of interest" description="Disordered" evidence="11">
    <location>
        <begin position="1"/>
        <end position="34"/>
    </location>
</feature>
<feature type="binding site" evidence="9">
    <location>
        <position position="155"/>
    </location>
    <ligand>
        <name>ATP</name>
        <dbReference type="ChEBI" id="CHEBI:30616"/>
    </ligand>
</feature>
<feature type="coiled-coil region" evidence="10">
    <location>
        <begin position="322"/>
        <end position="353"/>
    </location>
</feature>
<reference evidence="13" key="1">
    <citation type="submission" date="2021-02" db="EMBL/GenBank/DDBJ databases">
        <authorList>
            <person name="Nowell W R."/>
        </authorList>
    </citation>
    <scope>NUCLEOTIDE SEQUENCE</scope>
    <source>
        <strain evidence="13">Ploen Becks lab</strain>
    </source>
</reference>
<dbReference type="EMBL" id="CAJNOC010001098">
    <property type="protein sequence ID" value="CAF0834733.1"/>
    <property type="molecule type" value="Genomic_DNA"/>
</dbReference>
<feature type="region of interest" description="Disordered" evidence="11">
    <location>
        <begin position="833"/>
        <end position="853"/>
    </location>
</feature>
<dbReference type="Gene3D" id="1.10.510.10">
    <property type="entry name" value="Transferase(Phosphotransferase) domain 1"/>
    <property type="match status" value="2"/>
</dbReference>
<feature type="region of interest" description="Disordered" evidence="11">
    <location>
        <begin position="779"/>
        <end position="814"/>
    </location>
</feature>
<sequence>MITTEAPTLAQNTTPVQTSKNKKKKNKKKKDLKENVLIENKKLNEIRQEEELGEEEEEDELETHEIIIQNKRVESPEPQPTCQSEIVSAPVNPEVGSDNEEQEDIGDYCKGGYHPVKIGDLYNNRYHVLRKLGWGHFSTVWLCWDFKALRFVALKIVKSAKHYTEAAADEIKLLLCARDSDPSDENRFKTVQLLDNFKVTGPNGVHVCMVFEVLGNNLLKLIIKSNYHGIPLQNVRLIVKQVLQGLDYLHRKCQIIHTDMKPENVLICVDETHVRHLAKEAAEWQRLGIKPSGSAIASVTNGHIAHSESQLDVKDTETLKISRNKKKKLRKKQKRIETLLEAQQKQIELLEKENLNLLGYDTTVLTPETDDIVLNTNDDLVDNNSSNKRLSKLISIVQDVNIENLLNNNKNSNNNNNNENNNESSSLSSNNKNLDNLQQQEQQASNLNNNAQELQATKKSRKRAAQKAKKRALKQQQQAQNVQNDNTTTNNQNESHQTLKPQQQNNEQKTTTITTQEPSLSEQIAELKRKHLNPVYEVIEDEKNLQVKIADLGNACWTYHHFTEDIQTRQYRSLEVILGSGYTTSADMWSLACMAFELATGDYLFEPHSGENYSRDEDHIAHIIELLGPIPYDIAMSGKYSGEYFTKRGQLRHINQLRPWELYEVLTEKYEWSTRNAAEFADFLLPMLNYNIYDRATAYECLNHPWITGIYPPEYEIKPLHNFSSHPGLVSQIGGNLISATLPPLNFPYIEGIDEQQLLETDPQTALFLMNMKKRRRNTNKNYHDEEDEEEEDDDDDEDEYEIDDDDEDEEEVEQEYNLNQIRKRIIASQGEYVIDDEDDDDDDDEEEEYSNYIDSPDKLAYLMMQEKQSTMPAPVESKLSEVERIKQELLGYQREIEMMQRQRELNKMLKQQKLVEAQKVKSLTDEDDLEDLRRFERVPVTNGIHNHEDDSVDVANLINNFRLSN</sequence>
<evidence type="ECO:0000256" key="11">
    <source>
        <dbReference type="SAM" id="MobiDB-lite"/>
    </source>
</evidence>
<keyword evidence="6 9" id="KW-0067">ATP-binding</keyword>
<feature type="compositionally biased region" description="Acidic residues" evidence="11">
    <location>
        <begin position="834"/>
        <end position="850"/>
    </location>
</feature>
<gene>
    <name evidence="13" type="ORF">OXX778_LOCUS8145</name>
</gene>
<keyword evidence="2" id="KW-0723">Serine/threonine-protein kinase</keyword>
<dbReference type="PROSITE" id="PS00108">
    <property type="entry name" value="PROTEIN_KINASE_ST"/>
    <property type="match status" value="1"/>
</dbReference>
<feature type="compositionally biased region" description="Basic residues" evidence="11">
    <location>
        <begin position="20"/>
        <end position="30"/>
    </location>
</feature>
<keyword evidence="3" id="KW-0808">Transferase</keyword>
<evidence type="ECO:0000256" key="1">
    <source>
        <dbReference type="ARBA" id="ARBA00012513"/>
    </source>
</evidence>
<feature type="compositionally biased region" description="Polar residues" evidence="11">
    <location>
        <begin position="1"/>
        <end position="19"/>
    </location>
</feature>
<accession>A0A813VAH4</accession>
<comment type="catalytic activity">
    <reaction evidence="8">
        <text>L-seryl-[protein] + ATP = O-phospho-L-seryl-[protein] + ADP + H(+)</text>
        <dbReference type="Rhea" id="RHEA:17989"/>
        <dbReference type="Rhea" id="RHEA-COMP:9863"/>
        <dbReference type="Rhea" id="RHEA-COMP:11604"/>
        <dbReference type="ChEBI" id="CHEBI:15378"/>
        <dbReference type="ChEBI" id="CHEBI:29999"/>
        <dbReference type="ChEBI" id="CHEBI:30616"/>
        <dbReference type="ChEBI" id="CHEBI:83421"/>
        <dbReference type="ChEBI" id="CHEBI:456216"/>
        <dbReference type="EC" id="2.7.11.1"/>
    </reaction>
</comment>
<feature type="compositionally biased region" description="Low complexity" evidence="11">
    <location>
        <begin position="474"/>
        <end position="493"/>
    </location>
</feature>
<evidence type="ECO:0000256" key="8">
    <source>
        <dbReference type="ARBA" id="ARBA00048679"/>
    </source>
</evidence>
<dbReference type="InterPro" id="IPR011009">
    <property type="entry name" value="Kinase-like_dom_sf"/>
</dbReference>
<feature type="coiled-coil region" evidence="10">
    <location>
        <begin position="876"/>
        <end position="903"/>
    </location>
</feature>
<evidence type="ECO:0000256" key="7">
    <source>
        <dbReference type="ARBA" id="ARBA00047899"/>
    </source>
</evidence>
<keyword evidence="14" id="KW-1185">Reference proteome</keyword>
<dbReference type="PANTHER" id="PTHR47634">
    <property type="entry name" value="PROTEIN KINASE DOMAIN-CONTAINING PROTEIN-RELATED"/>
    <property type="match status" value="1"/>
</dbReference>
<dbReference type="PANTHER" id="PTHR47634:SF9">
    <property type="entry name" value="PROTEIN KINASE DOMAIN-CONTAINING PROTEIN-RELATED"/>
    <property type="match status" value="1"/>
</dbReference>
<dbReference type="EC" id="2.7.11.1" evidence="1"/>
<comment type="caution">
    <text evidence="13">The sequence shown here is derived from an EMBL/GenBank/DDBJ whole genome shotgun (WGS) entry which is preliminary data.</text>
</comment>
<proteinExistence type="predicted"/>
<dbReference type="InterPro" id="IPR051334">
    <property type="entry name" value="SRPK"/>
</dbReference>
<feature type="region of interest" description="Disordered" evidence="11">
    <location>
        <begin position="454"/>
        <end position="520"/>
    </location>
</feature>
<evidence type="ECO:0000256" key="6">
    <source>
        <dbReference type="ARBA" id="ARBA00022840"/>
    </source>
</evidence>
<dbReference type="AlphaFoldDB" id="A0A813VAH4"/>
<protein>
    <recommendedName>
        <fullName evidence="1">non-specific serine/threonine protein kinase</fullName>
        <ecNumber evidence="1">2.7.11.1</ecNumber>
    </recommendedName>
</protein>
<evidence type="ECO:0000256" key="9">
    <source>
        <dbReference type="PROSITE-ProRule" id="PRU10141"/>
    </source>
</evidence>
<dbReference type="SUPFAM" id="SSF56112">
    <property type="entry name" value="Protein kinase-like (PK-like)"/>
    <property type="match status" value="1"/>
</dbReference>
<keyword evidence="10" id="KW-0175">Coiled coil</keyword>
<dbReference type="GO" id="GO:0004674">
    <property type="term" value="F:protein serine/threonine kinase activity"/>
    <property type="evidence" value="ECO:0007669"/>
    <property type="project" value="UniProtKB-KW"/>
</dbReference>
<keyword evidence="4 9" id="KW-0547">Nucleotide-binding</keyword>
<dbReference type="GO" id="GO:0000245">
    <property type="term" value="P:spliceosomal complex assembly"/>
    <property type="evidence" value="ECO:0007669"/>
    <property type="project" value="TreeGrafter"/>
</dbReference>
<feature type="compositionally biased region" description="Polar residues" evidence="11">
    <location>
        <begin position="494"/>
        <end position="520"/>
    </location>
</feature>
<dbReference type="Pfam" id="PF00069">
    <property type="entry name" value="Pkinase"/>
    <property type="match status" value="2"/>
</dbReference>
<dbReference type="GO" id="GO:0050684">
    <property type="term" value="P:regulation of mRNA processing"/>
    <property type="evidence" value="ECO:0007669"/>
    <property type="project" value="TreeGrafter"/>
</dbReference>
<dbReference type="FunFam" id="3.30.200.20:FF:000163">
    <property type="entry name" value="SRSF protein kinase 2 isoform X1"/>
    <property type="match status" value="1"/>
</dbReference>
<evidence type="ECO:0000313" key="13">
    <source>
        <dbReference type="EMBL" id="CAF0834733.1"/>
    </source>
</evidence>
<feature type="region of interest" description="Disordered" evidence="11">
    <location>
        <begin position="407"/>
        <end position="432"/>
    </location>
</feature>
<organism evidence="13 14">
    <name type="scientific">Brachionus calyciflorus</name>
    <dbReference type="NCBI Taxonomy" id="104777"/>
    <lineage>
        <taxon>Eukaryota</taxon>
        <taxon>Metazoa</taxon>
        <taxon>Spiralia</taxon>
        <taxon>Gnathifera</taxon>
        <taxon>Rotifera</taxon>
        <taxon>Eurotatoria</taxon>
        <taxon>Monogononta</taxon>
        <taxon>Pseudotrocha</taxon>
        <taxon>Ploima</taxon>
        <taxon>Brachionidae</taxon>
        <taxon>Brachionus</taxon>
    </lineage>
</organism>
<feature type="compositionally biased region" description="Acidic residues" evidence="11">
    <location>
        <begin position="785"/>
        <end position="814"/>
    </location>
</feature>
<evidence type="ECO:0000313" key="14">
    <source>
        <dbReference type="Proteomes" id="UP000663879"/>
    </source>
</evidence>
<dbReference type="GO" id="GO:0005737">
    <property type="term" value="C:cytoplasm"/>
    <property type="evidence" value="ECO:0007669"/>
    <property type="project" value="TreeGrafter"/>
</dbReference>
<comment type="catalytic activity">
    <reaction evidence="7">
        <text>L-threonyl-[protein] + ATP = O-phospho-L-threonyl-[protein] + ADP + H(+)</text>
        <dbReference type="Rhea" id="RHEA:46608"/>
        <dbReference type="Rhea" id="RHEA-COMP:11060"/>
        <dbReference type="Rhea" id="RHEA-COMP:11605"/>
        <dbReference type="ChEBI" id="CHEBI:15378"/>
        <dbReference type="ChEBI" id="CHEBI:30013"/>
        <dbReference type="ChEBI" id="CHEBI:30616"/>
        <dbReference type="ChEBI" id="CHEBI:61977"/>
        <dbReference type="ChEBI" id="CHEBI:456216"/>
        <dbReference type="EC" id="2.7.11.1"/>
    </reaction>
</comment>
<dbReference type="Proteomes" id="UP000663879">
    <property type="component" value="Unassembled WGS sequence"/>
</dbReference>
<feature type="compositionally biased region" description="Basic residues" evidence="11">
    <location>
        <begin position="458"/>
        <end position="473"/>
    </location>
</feature>
<dbReference type="OrthoDB" id="2649at2759"/>
<feature type="domain" description="Protein kinase" evidence="12">
    <location>
        <begin position="126"/>
        <end position="707"/>
    </location>
</feature>
<dbReference type="SMART" id="SM00220">
    <property type="entry name" value="S_TKc"/>
    <property type="match status" value="1"/>
</dbReference>
<evidence type="ECO:0000256" key="10">
    <source>
        <dbReference type="SAM" id="Coils"/>
    </source>
</evidence>
<dbReference type="FunFam" id="1.10.510.10:FF:001037">
    <property type="entry name" value="SRSF protein kinase 2"/>
    <property type="match status" value="1"/>
</dbReference>
<dbReference type="InterPro" id="IPR008271">
    <property type="entry name" value="Ser/Thr_kinase_AS"/>
</dbReference>
<dbReference type="GO" id="GO:0005524">
    <property type="term" value="F:ATP binding"/>
    <property type="evidence" value="ECO:0007669"/>
    <property type="project" value="UniProtKB-UniRule"/>
</dbReference>
<dbReference type="PROSITE" id="PS00107">
    <property type="entry name" value="PROTEIN_KINASE_ATP"/>
    <property type="match status" value="1"/>
</dbReference>
<evidence type="ECO:0000256" key="4">
    <source>
        <dbReference type="ARBA" id="ARBA00022741"/>
    </source>
</evidence>
<dbReference type="InterPro" id="IPR017441">
    <property type="entry name" value="Protein_kinase_ATP_BS"/>
</dbReference>
<dbReference type="GO" id="GO:0005634">
    <property type="term" value="C:nucleus"/>
    <property type="evidence" value="ECO:0007669"/>
    <property type="project" value="TreeGrafter"/>
</dbReference>
<dbReference type="PROSITE" id="PS50011">
    <property type="entry name" value="PROTEIN_KINASE_DOM"/>
    <property type="match status" value="1"/>
</dbReference>
<evidence type="ECO:0000259" key="12">
    <source>
        <dbReference type="PROSITE" id="PS50011"/>
    </source>
</evidence>
<keyword evidence="5" id="KW-0418">Kinase</keyword>